<evidence type="ECO:0000313" key="3">
    <source>
        <dbReference type="Proteomes" id="UP000314294"/>
    </source>
</evidence>
<accession>A0A4Z2IZS6</accession>
<sequence>MSDQGHQLSLLHDGLELLAPLGARSHLSAEQIPGGQLEKPPGGSGSGESASSCSSEGSWTRCSSMRLACTLWIRLKKSSSGTVGAWGPASGGEQRWSSILEDCRQRDGYSQGVEQADSTRIRPV</sequence>
<dbReference type="EMBL" id="SRLO01000034">
    <property type="protein sequence ID" value="TNN83201.1"/>
    <property type="molecule type" value="Genomic_DNA"/>
</dbReference>
<dbReference type="AlphaFoldDB" id="A0A4Z2IZS6"/>
<gene>
    <name evidence="2" type="ORF">EYF80_006534</name>
</gene>
<feature type="compositionally biased region" description="Low complexity" evidence="1">
    <location>
        <begin position="47"/>
        <end position="58"/>
    </location>
</feature>
<name>A0A4Z2IZS6_9TELE</name>
<comment type="caution">
    <text evidence="2">The sequence shown here is derived from an EMBL/GenBank/DDBJ whole genome shotgun (WGS) entry which is preliminary data.</text>
</comment>
<proteinExistence type="predicted"/>
<feature type="region of interest" description="Disordered" evidence="1">
    <location>
        <begin position="28"/>
        <end position="59"/>
    </location>
</feature>
<keyword evidence="3" id="KW-1185">Reference proteome</keyword>
<protein>
    <submittedName>
        <fullName evidence="2">Uncharacterized protein</fullName>
    </submittedName>
</protein>
<evidence type="ECO:0000313" key="2">
    <source>
        <dbReference type="EMBL" id="TNN83201.1"/>
    </source>
</evidence>
<organism evidence="2 3">
    <name type="scientific">Liparis tanakae</name>
    <name type="common">Tanaka's snailfish</name>
    <dbReference type="NCBI Taxonomy" id="230148"/>
    <lineage>
        <taxon>Eukaryota</taxon>
        <taxon>Metazoa</taxon>
        <taxon>Chordata</taxon>
        <taxon>Craniata</taxon>
        <taxon>Vertebrata</taxon>
        <taxon>Euteleostomi</taxon>
        <taxon>Actinopterygii</taxon>
        <taxon>Neopterygii</taxon>
        <taxon>Teleostei</taxon>
        <taxon>Neoteleostei</taxon>
        <taxon>Acanthomorphata</taxon>
        <taxon>Eupercaria</taxon>
        <taxon>Perciformes</taxon>
        <taxon>Cottioidei</taxon>
        <taxon>Cottales</taxon>
        <taxon>Liparidae</taxon>
        <taxon>Liparis</taxon>
    </lineage>
</organism>
<dbReference type="Proteomes" id="UP000314294">
    <property type="component" value="Unassembled WGS sequence"/>
</dbReference>
<reference evidence="2 3" key="1">
    <citation type="submission" date="2019-03" db="EMBL/GenBank/DDBJ databases">
        <title>First draft genome of Liparis tanakae, snailfish: a comprehensive survey of snailfish specific genes.</title>
        <authorList>
            <person name="Kim W."/>
            <person name="Song I."/>
            <person name="Jeong J.-H."/>
            <person name="Kim D."/>
            <person name="Kim S."/>
            <person name="Ryu S."/>
            <person name="Song J.Y."/>
            <person name="Lee S.K."/>
        </authorList>
    </citation>
    <scope>NUCLEOTIDE SEQUENCE [LARGE SCALE GENOMIC DNA]</scope>
    <source>
        <tissue evidence="2">Muscle</tissue>
    </source>
</reference>
<evidence type="ECO:0000256" key="1">
    <source>
        <dbReference type="SAM" id="MobiDB-lite"/>
    </source>
</evidence>